<dbReference type="NCBIfam" id="TIGR00254">
    <property type="entry name" value="GGDEF"/>
    <property type="match status" value="1"/>
</dbReference>
<dbReference type="PROSITE" id="PS50112">
    <property type="entry name" value="PAS"/>
    <property type="match status" value="1"/>
</dbReference>
<feature type="coiled-coil region" evidence="3">
    <location>
        <begin position="235"/>
        <end position="262"/>
    </location>
</feature>
<dbReference type="Proteomes" id="UP001497493">
    <property type="component" value="Chromosome"/>
</dbReference>
<dbReference type="Gene3D" id="3.30.70.270">
    <property type="match status" value="1"/>
</dbReference>
<dbReference type="InterPro" id="IPR000014">
    <property type="entry name" value="PAS"/>
</dbReference>
<feature type="domain" description="GGDEF" evidence="6">
    <location>
        <begin position="297"/>
        <end position="429"/>
    </location>
</feature>
<evidence type="ECO:0000259" key="4">
    <source>
        <dbReference type="PROSITE" id="PS50112"/>
    </source>
</evidence>
<accession>A0ABM9NIR5</accession>
<dbReference type="SMART" id="SM00086">
    <property type="entry name" value="PAC"/>
    <property type="match status" value="1"/>
</dbReference>
<organism evidence="7 8">
    <name type="scientific">Candidatus Methylocalor cossyra</name>
    <dbReference type="NCBI Taxonomy" id="3108543"/>
    <lineage>
        <taxon>Bacteria</taxon>
        <taxon>Pseudomonadati</taxon>
        <taxon>Pseudomonadota</taxon>
        <taxon>Gammaproteobacteria</taxon>
        <taxon>Methylococcales</taxon>
        <taxon>Methylococcaceae</taxon>
        <taxon>Candidatus Methylocalor</taxon>
    </lineage>
</organism>
<sequence>MTGIIADTAAAAWFEGIPCPLLLVALDDGRLVYANRCARERLPGAPALRPDPAALARGLAQLAAQGAAAAVVELPTAAGAPLSAALGAQVVEVDGQRCAVLAVAGTDLPPAADGRHDPLPWRAVFDKAGVGIALLDLDGRFLEVNQRWRELFGLGPKELGALTPAELVADADPSRPDDAPLGALLRGEIDQCRSERCYQRRDGVAFWGDLSLSLLRDAAGAPAAVVGFLLDITPRKQAEQRLNEINARLEAQLLENHKLQAQLSDLALRDPLTGLFNRRYLEETLPRELARSLREGAPLSLVMMDIDHFKRLNDRHGHQAGDQVMKELARVLLKFMRSEDIACRFGGDEFVAILPGAPLRVAVQRAEEWRAAFRSLKVPCHGAELRCALSMGVAEFPRHGTRGDQLLSCADQALYRAKRSGRDRVVVGS</sequence>
<dbReference type="EMBL" id="OZ026884">
    <property type="protein sequence ID" value="CAL1240510.1"/>
    <property type="molecule type" value="Genomic_DNA"/>
</dbReference>
<evidence type="ECO:0000313" key="8">
    <source>
        <dbReference type="Proteomes" id="UP001497493"/>
    </source>
</evidence>
<reference evidence="7 8" key="1">
    <citation type="submission" date="2024-04" db="EMBL/GenBank/DDBJ databases">
        <authorList>
            <person name="Cremers G."/>
        </authorList>
    </citation>
    <scope>NUCLEOTIDE SEQUENCE [LARGE SCALE GENOMIC DNA]</scope>
    <source>
        <strain evidence="7">MeCH1-AG</strain>
    </source>
</reference>
<feature type="domain" description="PAC" evidence="5">
    <location>
        <begin position="192"/>
        <end position="244"/>
    </location>
</feature>
<keyword evidence="8" id="KW-1185">Reference proteome</keyword>
<dbReference type="InterPro" id="IPR050469">
    <property type="entry name" value="Diguanylate_Cyclase"/>
</dbReference>
<dbReference type="CDD" id="cd00130">
    <property type="entry name" value="PAS"/>
    <property type="match status" value="1"/>
</dbReference>
<gene>
    <name evidence="7" type="ORF">MECH1_V1_1734</name>
</gene>
<dbReference type="InterPro" id="IPR000700">
    <property type="entry name" value="PAS-assoc_C"/>
</dbReference>
<dbReference type="PANTHER" id="PTHR45138">
    <property type="entry name" value="REGULATORY COMPONENTS OF SENSORY TRANSDUCTION SYSTEM"/>
    <property type="match status" value="1"/>
</dbReference>
<comment type="catalytic activity">
    <reaction evidence="2">
        <text>2 GTP = 3',3'-c-di-GMP + 2 diphosphate</text>
        <dbReference type="Rhea" id="RHEA:24898"/>
        <dbReference type="ChEBI" id="CHEBI:33019"/>
        <dbReference type="ChEBI" id="CHEBI:37565"/>
        <dbReference type="ChEBI" id="CHEBI:58805"/>
        <dbReference type="EC" id="2.7.7.65"/>
    </reaction>
</comment>
<dbReference type="CDD" id="cd01949">
    <property type="entry name" value="GGDEF"/>
    <property type="match status" value="1"/>
</dbReference>
<evidence type="ECO:0000256" key="1">
    <source>
        <dbReference type="ARBA" id="ARBA00012528"/>
    </source>
</evidence>
<dbReference type="InterPro" id="IPR000160">
    <property type="entry name" value="GGDEF_dom"/>
</dbReference>
<name>A0ABM9NIR5_9GAMM</name>
<dbReference type="SUPFAM" id="SSF55073">
    <property type="entry name" value="Nucleotide cyclase"/>
    <property type="match status" value="1"/>
</dbReference>
<evidence type="ECO:0000313" key="7">
    <source>
        <dbReference type="EMBL" id="CAL1240510.1"/>
    </source>
</evidence>
<dbReference type="Pfam" id="PF00990">
    <property type="entry name" value="GGDEF"/>
    <property type="match status" value="1"/>
</dbReference>
<dbReference type="PANTHER" id="PTHR45138:SF9">
    <property type="entry name" value="DIGUANYLATE CYCLASE DGCM-RELATED"/>
    <property type="match status" value="1"/>
</dbReference>
<feature type="domain" description="PAS" evidence="4">
    <location>
        <begin position="122"/>
        <end position="159"/>
    </location>
</feature>
<proteinExistence type="predicted"/>
<dbReference type="InterPro" id="IPR029787">
    <property type="entry name" value="Nucleotide_cyclase"/>
</dbReference>
<dbReference type="PROSITE" id="PS50887">
    <property type="entry name" value="GGDEF"/>
    <property type="match status" value="1"/>
</dbReference>
<dbReference type="Pfam" id="PF08448">
    <property type="entry name" value="PAS_4"/>
    <property type="match status" value="1"/>
</dbReference>
<keyword evidence="3" id="KW-0175">Coiled coil</keyword>
<dbReference type="PROSITE" id="PS50113">
    <property type="entry name" value="PAC"/>
    <property type="match status" value="1"/>
</dbReference>
<dbReference type="InterPro" id="IPR001610">
    <property type="entry name" value="PAC"/>
</dbReference>
<evidence type="ECO:0000256" key="3">
    <source>
        <dbReference type="SAM" id="Coils"/>
    </source>
</evidence>
<protein>
    <recommendedName>
        <fullName evidence="1">diguanylate cyclase</fullName>
        <ecNumber evidence="1">2.7.7.65</ecNumber>
    </recommendedName>
</protein>
<dbReference type="SUPFAM" id="SSF55785">
    <property type="entry name" value="PYP-like sensor domain (PAS domain)"/>
    <property type="match status" value="1"/>
</dbReference>
<evidence type="ECO:0000256" key="2">
    <source>
        <dbReference type="ARBA" id="ARBA00034247"/>
    </source>
</evidence>
<dbReference type="SMART" id="SM00267">
    <property type="entry name" value="GGDEF"/>
    <property type="match status" value="1"/>
</dbReference>
<evidence type="ECO:0000259" key="6">
    <source>
        <dbReference type="PROSITE" id="PS50887"/>
    </source>
</evidence>
<dbReference type="Gene3D" id="3.30.450.20">
    <property type="entry name" value="PAS domain"/>
    <property type="match status" value="1"/>
</dbReference>
<dbReference type="NCBIfam" id="TIGR00229">
    <property type="entry name" value="sensory_box"/>
    <property type="match status" value="1"/>
</dbReference>
<dbReference type="EC" id="2.7.7.65" evidence="1"/>
<dbReference type="InterPro" id="IPR035965">
    <property type="entry name" value="PAS-like_dom_sf"/>
</dbReference>
<dbReference type="InterPro" id="IPR013656">
    <property type="entry name" value="PAS_4"/>
</dbReference>
<dbReference type="RefSeq" id="WP_348757104.1">
    <property type="nucleotide sequence ID" value="NZ_OZ026884.1"/>
</dbReference>
<dbReference type="InterPro" id="IPR043128">
    <property type="entry name" value="Rev_trsase/Diguanyl_cyclase"/>
</dbReference>
<evidence type="ECO:0000259" key="5">
    <source>
        <dbReference type="PROSITE" id="PS50113"/>
    </source>
</evidence>
<dbReference type="SMART" id="SM00091">
    <property type="entry name" value="PAS"/>
    <property type="match status" value="2"/>
</dbReference>